<comment type="similarity">
    <text evidence="4">Belongs to the eukaryotic/archaeal RNase P protein component 4 family.</text>
</comment>
<dbReference type="Gene3D" id="6.20.50.20">
    <property type="match status" value="1"/>
</dbReference>
<dbReference type="GO" id="GO:0008033">
    <property type="term" value="P:tRNA processing"/>
    <property type="evidence" value="ECO:0007669"/>
    <property type="project" value="UniProtKB-KW"/>
</dbReference>
<dbReference type="AlphaFoldDB" id="A0A1E3NUX9"/>
<dbReference type="InterPro" id="IPR007175">
    <property type="entry name" value="Rpr2/Snm1/Rpp21"/>
</dbReference>
<dbReference type="GO" id="GO:0046872">
    <property type="term" value="F:metal ion binding"/>
    <property type="evidence" value="ECO:0007669"/>
    <property type="project" value="UniProtKB-KW"/>
</dbReference>
<dbReference type="STRING" id="683960.A0A1E3NUX9"/>
<sequence length="114" mass="12750">PKKPVIANREGFSRASFLYHASQSMALQNEALSRMYSKSMDSVTKKSVLKLDPSLKRTVCKGCHRVQTAGVSCAITVENAGKQSEVYQVKCKCGKLKRYPVGKNRDYVLFSEKE</sequence>
<keyword evidence="2" id="KW-0479">Metal-binding</keyword>
<evidence type="ECO:0000256" key="4">
    <source>
        <dbReference type="ARBA" id="ARBA00038402"/>
    </source>
</evidence>
<proteinExistence type="inferred from homology"/>
<accession>A0A1E3NUX9</accession>
<keyword evidence="1" id="KW-0819">tRNA processing</keyword>
<evidence type="ECO:0000256" key="2">
    <source>
        <dbReference type="ARBA" id="ARBA00022723"/>
    </source>
</evidence>
<dbReference type="RefSeq" id="XP_019036208.1">
    <property type="nucleotide sequence ID" value="XM_019180861.1"/>
</dbReference>
<evidence type="ECO:0000313" key="5">
    <source>
        <dbReference type="EMBL" id="ODQ57001.1"/>
    </source>
</evidence>
<evidence type="ECO:0000256" key="3">
    <source>
        <dbReference type="ARBA" id="ARBA00022833"/>
    </source>
</evidence>
<dbReference type="OrthoDB" id="128536at2759"/>
<reference evidence="5 6" key="1">
    <citation type="journal article" date="2016" name="Proc. Natl. Acad. Sci. U.S.A.">
        <title>Comparative genomics of biotechnologically important yeasts.</title>
        <authorList>
            <person name="Riley R."/>
            <person name="Haridas S."/>
            <person name="Wolfe K.H."/>
            <person name="Lopes M.R."/>
            <person name="Hittinger C.T."/>
            <person name="Goeker M."/>
            <person name="Salamov A.A."/>
            <person name="Wisecaver J.H."/>
            <person name="Long T.M."/>
            <person name="Calvey C.H."/>
            <person name="Aerts A.L."/>
            <person name="Barry K.W."/>
            <person name="Choi C."/>
            <person name="Clum A."/>
            <person name="Coughlan A.Y."/>
            <person name="Deshpande S."/>
            <person name="Douglass A.P."/>
            <person name="Hanson S.J."/>
            <person name="Klenk H.-P."/>
            <person name="LaButti K.M."/>
            <person name="Lapidus A."/>
            <person name="Lindquist E.A."/>
            <person name="Lipzen A.M."/>
            <person name="Meier-Kolthoff J.P."/>
            <person name="Ohm R.A."/>
            <person name="Otillar R.P."/>
            <person name="Pangilinan J.L."/>
            <person name="Peng Y."/>
            <person name="Rokas A."/>
            <person name="Rosa C.A."/>
            <person name="Scheuner C."/>
            <person name="Sibirny A.A."/>
            <person name="Slot J.C."/>
            <person name="Stielow J.B."/>
            <person name="Sun H."/>
            <person name="Kurtzman C.P."/>
            <person name="Blackwell M."/>
            <person name="Grigoriev I.V."/>
            <person name="Jeffries T.W."/>
        </authorList>
    </citation>
    <scope>NUCLEOTIDE SEQUENCE [LARGE SCALE GENOMIC DNA]</scope>
    <source>
        <strain evidence="6">ATCC 58044 / CBS 1984 / NCYC 433 / NRRL Y-366-8</strain>
    </source>
</reference>
<dbReference type="GO" id="GO:0005655">
    <property type="term" value="C:nucleolar ribonuclease P complex"/>
    <property type="evidence" value="ECO:0007669"/>
    <property type="project" value="TreeGrafter"/>
</dbReference>
<evidence type="ECO:0000256" key="1">
    <source>
        <dbReference type="ARBA" id="ARBA00022694"/>
    </source>
</evidence>
<gene>
    <name evidence="5" type="ORF">WICANDRAFT_20206</name>
</gene>
<dbReference type="EMBL" id="KV454214">
    <property type="protein sequence ID" value="ODQ57001.1"/>
    <property type="molecule type" value="Genomic_DNA"/>
</dbReference>
<dbReference type="Pfam" id="PF04032">
    <property type="entry name" value="Rpr2"/>
    <property type="match status" value="1"/>
</dbReference>
<keyword evidence="3" id="KW-0862">Zinc</keyword>
<feature type="non-terminal residue" evidence="5">
    <location>
        <position position="1"/>
    </location>
</feature>
<dbReference type="Proteomes" id="UP000094112">
    <property type="component" value="Unassembled WGS sequence"/>
</dbReference>
<name>A0A1E3NUX9_WICAA</name>
<evidence type="ECO:0000313" key="6">
    <source>
        <dbReference type="Proteomes" id="UP000094112"/>
    </source>
</evidence>
<feature type="non-terminal residue" evidence="5">
    <location>
        <position position="114"/>
    </location>
</feature>
<dbReference type="PANTHER" id="PTHR14742:SF0">
    <property type="entry name" value="RIBONUCLEASE P PROTEIN SUBUNIT P21"/>
    <property type="match status" value="1"/>
</dbReference>
<organism evidence="5 6">
    <name type="scientific">Wickerhamomyces anomalus (strain ATCC 58044 / CBS 1984 / NCYC 433 / NRRL Y-366-8)</name>
    <name type="common">Yeast</name>
    <name type="synonym">Hansenula anomala</name>
    <dbReference type="NCBI Taxonomy" id="683960"/>
    <lineage>
        <taxon>Eukaryota</taxon>
        <taxon>Fungi</taxon>
        <taxon>Dikarya</taxon>
        <taxon>Ascomycota</taxon>
        <taxon>Saccharomycotina</taxon>
        <taxon>Saccharomycetes</taxon>
        <taxon>Phaffomycetales</taxon>
        <taxon>Wickerhamomycetaceae</taxon>
        <taxon>Wickerhamomyces</taxon>
    </lineage>
</organism>
<protein>
    <submittedName>
        <fullName evidence="5">Uncharacterized protein</fullName>
    </submittedName>
</protein>
<keyword evidence="6" id="KW-1185">Reference proteome</keyword>
<dbReference type="GeneID" id="30198107"/>
<dbReference type="PANTHER" id="PTHR14742">
    <property type="entry name" value="RIBONUCLEASE P SUBUNIT P21"/>
    <property type="match status" value="1"/>
</dbReference>